<dbReference type="SMART" id="SM00192">
    <property type="entry name" value="LDLa"/>
    <property type="match status" value="1"/>
</dbReference>
<dbReference type="CDD" id="cd00112">
    <property type="entry name" value="LDLa"/>
    <property type="match status" value="1"/>
</dbReference>
<evidence type="ECO:0000313" key="4">
    <source>
        <dbReference type="EMBL" id="MPC75433.1"/>
    </source>
</evidence>
<dbReference type="SUPFAM" id="SSF57424">
    <property type="entry name" value="LDL receptor-like module"/>
    <property type="match status" value="1"/>
</dbReference>
<gene>
    <name evidence="4" type="primary">ldlr-a_0</name>
    <name evidence="4" type="ORF">E2C01_069819</name>
</gene>
<evidence type="ECO:0000256" key="2">
    <source>
        <dbReference type="ARBA" id="ARBA00023180"/>
    </source>
</evidence>
<feature type="disulfide bond" evidence="3">
    <location>
        <begin position="68"/>
        <end position="80"/>
    </location>
</feature>
<dbReference type="InterPro" id="IPR002172">
    <property type="entry name" value="LDrepeatLR_classA_rpt"/>
</dbReference>
<dbReference type="FunFam" id="4.10.400.10:FF:000065">
    <property type="entry name" value="Transmembrane protease serine 7"/>
    <property type="match status" value="1"/>
</dbReference>
<evidence type="ECO:0000256" key="3">
    <source>
        <dbReference type="PROSITE-ProRule" id="PRU00124"/>
    </source>
</evidence>
<dbReference type="InterPro" id="IPR036055">
    <property type="entry name" value="LDL_receptor-like_sf"/>
</dbReference>
<dbReference type="AlphaFoldDB" id="A0A5B7HZK6"/>
<dbReference type="EMBL" id="VSRR010041105">
    <property type="protein sequence ID" value="MPC75433.1"/>
    <property type="molecule type" value="Genomic_DNA"/>
</dbReference>
<protein>
    <submittedName>
        <fullName evidence="4">Low-density lipoprotein receptor 1</fullName>
    </submittedName>
</protein>
<reference evidence="4 5" key="1">
    <citation type="submission" date="2019-05" db="EMBL/GenBank/DDBJ databases">
        <title>Another draft genome of Portunus trituberculatus and its Hox gene families provides insights of decapod evolution.</title>
        <authorList>
            <person name="Jeong J.-H."/>
            <person name="Song I."/>
            <person name="Kim S."/>
            <person name="Choi T."/>
            <person name="Kim D."/>
            <person name="Ryu S."/>
            <person name="Kim W."/>
        </authorList>
    </citation>
    <scope>NUCLEOTIDE SEQUENCE [LARGE SCALE GENOMIC DNA]</scope>
    <source>
        <tissue evidence="4">Muscle</tissue>
    </source>
</reference>
<feature type="disulfide bond" evidence="3">
    <location>
        <begin position="87"/>
        <end position="102"/>
    </location>
</feature>
<keyword evidence="1 3" id="KW-1015">Disulfide bond</keyword>
<dbReference type="PROSITE" id="PS50068">
    <property type="entry name" value="LDLRA_2"/>
    <property type="match status" value="1"/>
</dbReference>
<feature type="disulfide bond" evidence="3">
    <location>
        <begin position="75"/>
        <end position="93"/>
    </location>
</feature>
<keyword evidence="2" id="KW-0325">Glycoprotein</keyword>
<sequence>MSFRGYGEYRVRKVEDTWVWYNSVTNTTMATLSPLSLNYPCSFTRLYTLQAEVCGQEGGQRMLTLSPCVPGEFTCDDGSCIAFSKRCDLKFDCKDKTDESFCDIVNFPGDYRSRLPPRPGEWACQDEADSSVICNKWLHMFPIARQAHYCPFSVM</sequence>
<evidence type="ECO:0000313" key="5">
    <source>
        <dbReference type="Proteomes" id="UP000324222"/>
    </source>
</evidence>
<dbReference type="PROSITE" id="PS01209">
    <property type="entry name" value="LDLRA_1"/>
    <property type="match status" value="1"/>
</dbReference>
<dbReference type="Proteomes" id="UP000324222">
    <property type="component" value="Unassembled WGS sequence"/>
</dbReference>
<organism evidence="4 5">
    <name type="scientific">Portunus trituberculatus</name>
    <name type="common">Swimming crab</name>
    <name type="synonym">Neptunus trituberculatus</name>
    <dbReference type="NCBI Taxonomy" id="210409"/>
    <lineage>
        <taxon>Eukaryota</taxon>
        <taxon>Metazoa</taxon>
        <taxon>Ecdysozoa</taxon>
        <taxon>Arthropoda</taxon>
        <taxon>Crustacea</taxon>
        <taxon>Multicrustacea</taxon>
        <taxon>Malacostraca</taxon>
        <taxon>Eumalacostraca</taxon>
        <taxon>Eucarida</taxon>
        <taxon>Decapoda</taxon>
        <taxon>Pleocyemata</taxon>
        <taxon>Brachyura</taxon>
        <taxon>Eubrachyura</taxon>
        <taxon>Portunoidea</taxon>
        <taxon>Portunidae</taxon>
        <taxon>Portuninae</taxon>
        <taxon>Portunus</taxon>
    </lineage>
</organism>
<dbReference type="Pfam" id="PF00057">
    <property type="entry name" value="Ldl_recept_a"/>
    <property type="match status" value="1"/>
</dbReference>
<keyword evidence="4" id="KW-0675">Receptor</keyword>
<dbReference type="InterPro" id="IPR023415">
    <property type="entry name" value="LDLR_class-A_CS"/>
</dbReference>
<accession>A0A5B7HZK6</accession>
<keyword evidence="4" id="KW-0449">Lipoprotein</keyword>
<dbReference type="OrthoDB" id="6362075at2759"/>
<comment type="caution">
    <text evidence="4">The sequence shown here is derived from an EMBL/GenBank/DDBJ whole genome shotgun (WGS) entry which is preliminary data.</text>
</comment>
<keyword evidence="5" id="KW-1185">Reference proteome</keyword>
<dbReference type="Gene3D" id="4.10.400.10">
    <property type="entry name" value="Low-density Lipoprotein Receptor"/>
    <property type="match status" value="1"/>
</dbReference>
<name>A0A5B7HZK6_PORTR</name>
<evidence type="ECO:0000256" key="1">
    <source>
        <dbReference type="ARBA" id="ARBA00023157"/>
    </source>
</evidence>
<proteinExistence type="predicted"/>